<evidence type="ECO:0000256" key="6">
    <source>
        <dbReference type="ARBA" id="ARBA00022989"/>
    </source>
</evidence>
<gene>
    <name evidence="12" type="ORF">RIMI_LOCUS19502296</name>
</gene>
<reference evidence="12" key="1">
    <citation type="submission" date="2023-07" db="EMBL/GenBank/DDBJ databases">
        <authorList>
            <person name="Stuckert A."/>
        </authorList>
    </citation>
    <scope>NUCLEOTIDE SEQUENCE</scope>
</reference>
<dbReference type="PROSITE" id="PS00237">
    <property type="entry name" value="G_PROTEIN_RECEP_F1_1"/>
    <property type="match status" value="1"/>
</dbReference>
<dbReference type="Proteomes" id="UP001176940">
    <property type="component" value="Unassembled WGS sequence"/>
</dbReference>
<feature type="transmembrane region" description="Helical" evidence="10">
    <location>
        <begin position="132"/>
        <end position="152"/>
    </location>
</feature>
<comment type="caution">
    <text evidence="12">The sequence shown here is derived from an EMBL/GenBank/DDBJ whole genome shotgun (WGS) entry which is preliminary data.</text>
</comment>
<dbReference type="InterPro" id="IPR017452">
    <property type="entry name" value="GPCR_Rhodpsn_7TM"/>
</dbReference>
<evidence type="ECO:0000256" key="7">
    <source>
        <dbReference type="ARBA" id="ARBA00023136"/>
    </source>
</evidence>
<dbReference type="CDD" id="cd15225">
    <property type="entry name" value="7tmA_OR10A-like"/>
    <property type="match status" value="1"/>
</dbReference>
<dbReference type="PANTHER" id="PTHR26453">
    <property type="entry name" value="OLFACTORY RECEPTOR"/>
    <property type="match status" value="1"/>
</dbReference>
<sequence length="319" mass="35946">MEKENDSQVTEFILLGFSTDHVVQVLLFQIFLILYITTLAGNLLLIVAVRYDHRLHNSMYIFLANLSFLDICFTSFIVPKMLVNFVVEKKSISYVGCLVQVYGFLLLGDTECILLAFMAYDRYVAISNPLHYNVIMKTITCVGMISASWLTGSVVSSVDIYLLCQLTFCKFTPIDHFFCEAPSLMELSCNDLSLFNVVVVKLVGSSIFLLVPLSCILYSYGHIILAVLKIRSSRYKAFSTCISHLIIVILFYGTAIIIYTKPQYSGHLSDKLLSVFYTTVTPMLNPIIYSLRNKDVQGAIQHLKRSTMKVLASCSMLNS</sequence>
<keyword evidence="8 9" id="KW-0807">Transducer</keyword>
<dbReference type="Gene3D" id="1.20.1070.10">
    <property type="entry name" value="Rhodopsin 7-helix transmembrane proteins"/>
    <property type="match status" value="1"/>
</dbReference>
<organism evidence="12 13">
    <name type="scientific">Ranitomeya imitator</name>
    <name type="common">mimic poison frog</name>
    <dbReference type="NCBI Taxonomy" id="111125"/>
    <lineage>
        <taxon>Eukaryota</taxon>
        <taxon>Metazoa</taxon>
        <taxon>Chordata</taxon>
        <taxon>Craniata</taxon>
        <taxon>Vertebrata</taxon>
        <taxon>Euteleostomi</taxon>
        <taxon>Amphibia</taxon>
        <taxon>Batrachia</taxon>
        <taxon>Anura</taxon>
        <taxon>Neobatrachia</taxon>
        <taxon>Hyloidea</taxon>
        <taxon>Dendrobatidae</taxon>
        <taxon>Dendrobatinae</taxon>
        <taxon>Ranitomeya</taxon>
    </lineage>
</organism>
<evidence type="ECO:0000256" key="1">
    <source>
        <dbReference type="ARBA" id="ARBA00004651"/>
    </source>
</evidence>
<evidence type="ECO:0000256" key="5">
    <source>
        <dbReference type="ARBA" id="ARBA00022725"/>
    </source>
</evidence>
<dbReference type="InterPro" id="IPR000725">
    <property type="entry name" value="Olfact_rcpt"/>
</dbReference>
<feature type="transmembrane region" description="Helical" evidence="10">
    <location>
        <begin position="60"/>
        <end position="79"/>
    </location>
</feature>
<keyword evidence="2 10" id="KW-1003">Cell membrane</keyword>
<evidence type="ECO:0000256" key="2">
    <source>
        <dbReference type="ARBA" id="ARBA00022475"/>
    </source>
</evidence>
<keyword evidence="5 10" id="KW-0552">Olfaction</keyword>
<evidence type="ECO:0000256" key="3">
    <source>
        <dbReference type="ARBA" id="ARBA00022606"/>
    </source>
</evidence>
<feature type="transmembrane region" description="Helical" evidence="10">
    <location>
        <begin position="99"/>
        <end position="120"/>
    </location>
</feature>
<dbReference type="PRINTS" id="PR00237">
    <property type="entry name" value="GPCRRHODOPSN"/>
</dbReference>
<evidence type="ECO:0000313" key="12">
    <source>
        <dbReference type="EMBL" id="CAJ0964709.1"/>
    </source>
</evidence>
<evidence type="ECO:0000256" key="9">
    <source>
        <dbReference type="RuleBase" id="RU000688"/>
    </source>
</evidence>
<feature type="transmembrane region" description="Helical" evidence="10">
    <location>
        <begin position="26"/>
        <end position="48"/>
    </location>
</feature>
<evidence type="ECO:0000313" key="13">
    <source>
        <dbReference type="Proteomes" id="UP001176940"/>
    </source>
</evidence>
<evidence type="ECO:0000256" key="8">
    <source>
        <dbReference type="ARBA" id="ARBA00023224"/>
    </source>
</evidence>
<keyword evidence="3 10" id="KW-0716">Sensory transduction</keyword>
<dbReference type="InterPro" id="IPR000276">
    <property type="entry name" value="GPCR_Rhodpsn"/>
</dbReference>
<evidence type="ECO:0000256" key="4">
    <source>
        <dbReference type="ARBA" id="ARBA00022692"/>
    </source>
</evidence>
<dbReference type="PROSITE" id="PS50262">
    <property type="entry name" value="G_PROTEIN_RECEP_F1_2"/>
    <property type="match status" value="1"/>
</dbReference>
<feature type="transmembrane region" description="Helical" evidence="10">
    <location>
        <begin position="202"/>
        <end position="228"/>
    </location>
</feature>
<feature type="transmembrane region" description="Helical" evidence="10">
    <location>
        <begin position="240"/>
        <end position="260"/>
    </location>
</feature>
<dbReference type="Pfam" id="PF13853">
    <property type="entry name" value="7tm_4"/>
    <property type="match status" value="1"/>
</dbReference>
<keyword evidence="13" id="KW-1185">Reference proteome</keyword>
<protein>
    <recommendedName>
        <fullName evidence="10">Olfactory receptor</fullName>
    </recommendedName>
</protein>
<keyword evidence="4 9" id="KW-0812">Transmembrane</keyword>
<accession>A0ABN9MG85</accession>
<dbReference type="PRINTS" id="PR00245">
    <property type="entry name" value="OLFACTORYR"/>
</dbReference>
<keyword evidence="6 10" id="KW-1133">Transmembrane helix</keyword>
<proteinExistence type="inferred from homology"/>
<keyword evidence="9" id="KW-0297">G-protein coupled receptor</keyword>
<comment type="similarity">
    <text evidence="9">Belongs to the G-protein coupled receptor 1 family.</text>
</comment>
<dbReference type="EMBL" id="CAUEEQ010062431">
    <property type="protein sequence ID" value="CAJ0964709.1"/>
    <property type="molecule type" value="Genomic_DNA"/>
</dbReference>
<feature type="domain" description="G-protein coupled receptors family 1 profile" evidence="11">
    <location>
        <begin position="41"/>
        <end position="289"/>
    </location>
</feature>
<keyword evidence="7 10" id="KW-0472">Membrane</keyword>
<evidence type="ECO:0000259" key="11">
    <source>
        <dbReference type="PROSITE" id="PS50262"/>
    </source>
</evidence>
<evidence type="ECO:0000256" key="10">
    <source>
        <dbReference type="RuleBase" id="RU363047"/>
    </source>
</evidence>
<dbReference type="SUPFAM" id="SSF81321">
    <property type="entry name" value="Family A G protein-coupled receptor-like"/>
    <property type="match status" value="1"/>
</dbReference>
<feature type="transmembrane region" description="Helical" evidence="10">
    <location>
        <begin position="272"/>
        <end position="291"/>
    </location>
</feature>
<comment type="subcellular location">
    <subcellularLocation>
        <location evidence="1 10">Cell membrane</location>
        <topology evidence="1 10">Multi-pass membrane protein</topology>
    </subcellularLocation>
</comment>
<name>A0ABN9MG85_9NEOB</name>
<keyword evidence="9" id="KW-0675">Receptor</keyword>